<reference evidence="3 4" key="1">
    <citation type="submission" date="2016-10" db="EMBL/GenBank/DDBJ databases">
        <title>Evaluation of Human, Animal and Environmental Mycobacterium chelonae Isolates by Core Genome Phylogenomic Analysis, Targeted Gene Comparison, and Anti-microbial Susceptibility Patterns: A Tale of Mistaken Identities.</title>
        <authorList>
            <person name="Fogelson S.B."/>
            <person name="Camus A.C."/>
            <person name="Lorenz W."/>
            <person name="Vasireddy R."/>
            <person name="Vasireddy S."/>
            <person name="Smith T."/>
            <person name="Brown-Elliott B.A."/>
            <person name="Wallace R.J.Jr."/>
            <person name="Hasan N.A."/>
            <person name="Reischl U."/>
            <person name="Sanchez S."/>
        </authorList>
    </citation>
    <scope>NUCLEOTIDE SEQUENCE [LARGE SCALE GENOMIC DNA]</scope>
    <source>
        <strain evidence="3 4">24999</strain>
    </source>
</reference>
<evidence type="ECO:0000313" key="3">
    <source>
        <dbReference type="EMBL" id="OHT93309.1"/>
    </source>
</evidence>
<accession>A0A1Q9W3W3</accession>
<dbReference type="RefSeq" id="WP_070187395.1">
    <property type="nucleotide sequence ID" value="NZ_MLCL01000089.1"/>
</dbReference>
<dbReference type="AlphaFoldDB" id="A0A1Q9W3W3"/>
<evidence type="ECO:0000313" key="4">
    <source>
        <dbReference type="Proteomes" id="UP000179636"/>
    </source>
</evidence>
<dbReference type="EMBL" id="MLHV01000024">
    <property type="protein sequence ID" value="OHT93309.1"/>
    <property type="molecule type" value="Genomic_DNA"/>
</dbReference>
<keyword evidence="2" id="KW-1277">Toxin-antitoxin system</keyword>
<dbReference type="OrthoDB" id="5326046at2"/>
<name>A0A1Q9W3W3_9MYCO</name>
<comment type="similarity">
    <text evidence="1">Belongs to the RelE toxin family.</text>
</comment>
<organism evidence="3 4">
    <name type="scientific">Mycobacterium syngnathidarum</name>
    <dbReference type="NCBI Taxonomy" id="1908205"/>
    <lineage>
        <taxon>Bacteria</taxon>
        <taxon>Bacillati</taxon>
        <taxon>Actinomycetota</taxon>
        <taxon>Actinomycetes</taxon>
        <taxon>Mycobacteriales</taxon>
        <taxon>Mycobacteriaceae</taxon>
        <taxon>Mycobacterium</taxon>
    </lineage>
</organism>
<evidence type="ECO:0000256" key="1">
    <source>
        <dbReference type="ARBA" id="ARBA00006226"/>
    </source>
</evidence>
<dbReference type="Gene3D" id="3.30.2310.20">
    <property type="entry name" value="RelE-like"/>
    <property type="match status" value="1"/>
</dbReference>
<proteinExistence type="inferred from homology"/>
<dbReference type="InterPro" id="IPR035093">
    <property type="entry name" value="RelE/ParE_toxin_dom_sf"/>
</dbReference>
<dbReference type="PANTHER" id="PTHR35601:SF1">
    <property type="entry name" value="TOXIN RELE"/>
    <property type="match status" value="1"/>
</dbReference>
<evidence type="ECO:0000256" key="2">
    <source>
        <dbReference type="ARBA" id="ARBA00022649"/>
    </source>
</evidence>
<sequence>MSDEALPPYEVQIASPARRALARLPGRVVHAVIEFVAGPLAQNPHRLSKPLRDQLEGTRSARRGDYRILLRIDDENHTILIIDIDHRAHIYRA</sequence>
<dbReference type="Proteomes" id="UP000179636">
    <property type="component" value="Unassembled WGS sequence"/>
</dbReference>
<protein>
    <submittedName>
        <fullName evidence="3">Addiction module toxin RelE</fullName>
    </submittedName>
</protein>
<dbReference type="STRING" id="1908205.BKG60_27455"/>
<dbReference type="InterPro" id="IPR007712">
    <property type="entry name" value="RelE/ParE_toxin"/>
</dbReference>
<gene>
    <name evidence="3" type="ORF">BKG61_22260</name>
</gene>
<comment type="caution">
    <text evidence="3">The sequence shown here is derived from an EMBL/GenBank/DDBJ whole genome shotgun (WGS) entry which is preliminary data.</text>
</comment>
<dbReference type="SUPFAM" id="SSF143011">
    <property type="entry name" value="RelE-like"/>
    <property type="match status" value="1"/>
</dbReference>
<keyword evidence="4" id="KW-1185">Reference proteome</keyword>
<dbReference type="Pfam" id="PF05016">
    <property type="entry name" value="ParE_toxin"/>
    <property type="match status" value="1"/>
</dbReference>
<accession>A0A1S1JX25</accession>
<dbReference type="PANTHER" id="PTHR35601">
    <property type="entry name" value="TOXIN RELE"/>
    <property type="match status" value="1"/>
</dbReference>